<name>A0A0B4H756_METGA</name>
<dbReference type="OrthoDB" id="3687641at2759"/>
<dbReference type="Pfam" id="PF11807">
    <property type="entry name" value="UstYa"/>
    <property type="match status" value="1"/>
</dbReference>
<keyword evidence="5" id="KW-1185">Reference proteome</keyword>
<proteinExistence type="inferred from homology"/>
<dbReference type="GO" id="GO:0043386">
    <property type="term" value="P:mycotoxin biosynthetic process"/>
    <property type="evidence" value="ECO:0007669"/>
    <property type="project" value="InterPro"/>
</dbReference>
<dbReference type="InterPro" id="IPR021765">
    <property type="entry name" value="UstYa-like"/>
</dbReference>
<accession>A0A0B4H756</accession>
<gene>
    <name evidence="4" type="ORF">MGU_07133</name>
</gene>
<dbReference type="EMBL" id="AZNH01000028">
    <property type="protein sequence ID" value="KID85596.1"/>
    <property type="molecule type" value="Genomic_DNA"/>
</dbReference>
<evidence type="ECO:0008006" key="6">
    <source>
        <dbReference type="Google" id="ProtNLM"/>
    </source>
</evidence>
<evidence type="ECO:0000256" key="2">
    <source>
        <dbReference type="ARBA" id="ARBA00035112"/>
    </source>
</evidence>
<dbReference type="HOGENOM" id="CLU_042941_4_0_1"/>
<protein>
    <recommendedName>
        <fullName evidence="6">Tat pathway signal sequence</fullName>
    </recommendedName>
</protein>
<keyword evidence="3" id="KW-0812">Transmembrane</keyword>
<organism evidence="4 5">
    <name type="scientific">Metarhizium guizhouense (strain ARSEF 977)</name>
    <dbReference type="NCBI Taxonomy" id="1276136"/>
    <lineage>
        <taxon>Eukaryota</taxon>
        <taxon>Fungi</taxon>
        <taxon>Dikarya</taxon>
        <taxon>Ascomycota</taxon>
        <taxon>Pezizomycotina</taxon>
        <taxon>Sordariomycetes</taxon>
        <taxon>Hypocreomycetidae</taxon>
        <taxon>Hypocreales</taxon>
        <taxon>Clavicipitaceae</taxon>
        <taxon>Metarhizium</taxon>
    </lineage>
</organism>
<sequence length="249" mass="28463">MTFQWPWPKEVKYSKLQGDGCASEEPKSRVKSVRQFMRWHSLEIVVALLLTNAVAVIVLALTGAMWWNATSRIALDSPLPNFPTAPRQFGEDRLFMSRPSPESDAAWEALGGPEREHRGFIRLDVADSYHLGDHANGERMFGLSVFHQLHCLGGIRHMMWDLLHGRADVEHLLAGFPENMTDFTLDATTHGLWHIQHCFDYLRQSLQCSADTSLEWPVEVNGQNLVVGWENYHVCKDWDALYEFAEQNS</sequence>
<evidence type="ECO:0000313" key="4">
    <source>
        <dbReference type="EMBL" id="KID85596.1"/>
    </source>
</evidence>
<comment type="similarity">
    <text evidence="2">Belongs to the ustYa family.</text>
</comment>
<evidence type="ECO:0000313" key="5">
    <source>
        <dbReference type="Proteomes" id="UP000031192"/>
    </source>
</evidence>
<dbReference type="PANTHER" id="PTHR33365:SF4">
    <property type="entry name" value="CYCLOCHLOROTINE BIOSYNTHESIS PROTEIN O"/>
    <property type="match status" value="1"/>
</dbReference>
<feature type="transmembrane region" description="Helical" evidence="3">
    <location>
        <begin position="44"/>
        <end position="67"/>
    </location>
</feature>
<comment type="pathway">
    <text evidence="1">Mycotoxin biosynthesis.</text>
</comment>
<dbReference type="Proteomes" id="UP000031192">
    <property type="component" value="Unassembled WGS sequence"/>
</dbReference>
<evidence type="ECO:0000256" key="3">
    <source>
        <dbReference type="SAM" id="Phobius"/>
    </source>
</evidence>
<keyword evidence="3" id="KW-1133">Transmembrane helix</keyword>
<comment type="caution">
    <text evidence="4">The sequence shown here is derived from an EMBL/GenBank/DDBJ whole genome shotgun (WGS) entry which is preliminary data.</text>
</comment>
<dbReference type="AlphaFoldDB" id="A0A0B4H756"/>
<dbReference type="PANTHER" id="PTHR33365">
    <property type="entry name" value="YALI0B05434P"/>
    <property type="match status" value="1"/>
</dbReference>
<keyword evidence="3" id="KW-0472">Membrane</keyword>
<evidence type="ECO:0000256" key="1">
    <source>
        <dbReference type="ARBA" id="ARBA00004685"/>
    </source>
</evidence>
<reference evidence="4 5" key="1">
    <citation type="journal article" date="2014" name="Proc. Natl. Acad. Sci. U.S.A.">
        <title>Trajectory and genomic determinants of fungal-pathogen speciation and host adaptation.</title>
        <authorList>
            <person name="Hu X."/>
            <person name="Xiao G."/>
            <person name="Zheng P."/>
            <person name="Shang Y."/>
            <person name="Su Y."/>
            <person name="Zhang X."/>
            <person name="Liu X."/>
            <person name="Zhan S."/>
            <person name="St Leger R.J."/>
            <person name="Wang C."/>
        </authorList>
    </citation>
    <scope>NUCLEOTIDE SEQUENCE [LARGE SCALE GENOMIC DNA]</scope>
    <source>
        <strain evidence="4 5">ARSEF 977</strain>
    </source>
</reference>